<dbReference type="PANTHER" id="PTHR21131:SF0">
    <property type="entry name" value="GEO10195P1-RELATED"/>
    <property type="match status" value="1"/>
</dbReference>
<accession>A0A6B2LLJ2</accession>
<proteinExistence type="predicted"/>
<evidence type="ECO:0000259" key="2">
    <source>
        <dbReference type="PROSITE" id="PS51465"/>
    </source>
</evidence>
<dbReference type="InterPro" id="IPR053265">
    <property type="entry name" value="Serpin"/>
</dbReference>
<dbReference type="AlphaFoldDB" id="A0A6B2LLJ2"/>
<name>A0A6B2LLJ2_9EUKA</name>
<feature type="domain" description="Kazal-like" evidence="2">
    <location>
        <begin position="135"/>
        <end position="182"/>
    </location>
</feature>
<sequence>MVVIVFSLGVWAVMGVAVDNVGASCAGNGDCAPTEFCSKSRGLCSSTGNCATRPEICPFIFLPVCGCDGITYPNDCHAWANGTNILHEDDCATQKRRDHQAPDELAALDPKAVGCTSDAHCSDGWFCKKAEGCTAEATGSCLEVPMICTMDWSPVCGCDGRTYGNECGASGAKQNVRSRGEC</sequence>
<dbReference type="PANTHER" id="PTHR21131">
    <property type="entry name" value="SERINE-TYPE ENDOPEPTIDASE INHIBITOR"/>
    <property type="match status" value="1"/>
</dbReference>
<organism evidence="3">
    <name type="scientific">Arcella intermedia</name>
    <dbReference type="NCBI Taxonomy" id="1963864"/>
    <lineage>
        <taxon>Eukaryota</taxon>
        <taxon>Amoebozoa</taxon>
        <taxon>Tubulinea</taxon>
        <taxon>Elardia</taxon>
        <taxon>Arcellinida</taxon>
        <taxon>Sphaerothecina</taxon>
        <taxon>Arcellidae</taxon>
        <taxon>Arcella</taxon>
    </lineage>
</organism>
<evidence type="ECO:0000313" key="3">
    <source>
        <dbReference type="EMBL" id="NDV37631.1"/>
    </source>
</evidence>
<dbReference type="InterPro" id="IPR036058">
    <property type="entry name" value="Kazal_dom_sf"/>
</dbReference>
<reference evidence="3" key="1">
    <citation type="journal article" date="2020" name="J. Eukaryot. Microbiol.">
        <title>De novo Sequencing, Assembly and Annotation of the Transcriptome for the Free-Living Testate Amoeba Arcella intermedia.</title>
        <authorList>
            <person name="Ribeiro G.M."/>
            <person name="Porfirio-Sousa A.L."/>
            <person name="Maurer-Alcala X.X."/>
            <person name="Katz L.A."/>
            <person name="Lahr D.J.G."/>
        </authorList>
    </citation>
    <scope>NUCLEOTIDE SEQUENCE</scope>
</reference>
<feature type="domain" description="Kazal-like" evidence="2">
    <location>
        <begin position="45"/>
        <end position="93"/>
    </location>
</feature>
<dbReference type="Gene3D" id="3.30.60.30">
    <property type="match status" value="2"/>
</dbReference>
<feature type="signal peptide" evidence="1">
    <location>
        <begin position="1"/>
        <end position="15"/>
    </location>
</feature>
<dbReference type="GO" id="GO:0005615">
    <property type="term" value="C:extracellular space"/>
    <property type="evidence" value="ECO:0007669"/>
    <property type="project" value="TreeGrafter"/>
</dbReference>
<keyword evidence="1" id="KW-0732">Signal</keyword>
<feature type="chain" id="PRO_5025437902" description="Kazal-like domain-containing protein" evidence="1">
    <location>
        <begin position="16"/>
        <end position="182"/>
    </location>
</feature>
<protein>
    <recommendedName>
        <fullName evidence="2">Kazal-like domain-containing protein</fullName>
    </recommendedName>
</protein>
<dbReference type="Pfam" id="PF00050">
    <property type="entry name" value="Kazal_1"/>
    <property type="match status" value="2"/>
</dbReference>
<dbReference type="InterPro" id="IPR002350">
    <property type="entry name" value="Kazal_dom"/>
</dbReference>
<dbReference type="SMART" id="SM00280">
    <property type="entry name" value="KAZAL"/>
    <property type="match status" value="2"/>
</dbReference>
<dbReference type="PROSITE" id="PS51465">
    <property type="entry name" value="KAZAL_2"/>
    <property type="match status" value="2"/>
</dbReference>
<dbReference type="EMBL" id="GIBP01008662">
    <property type="protein sequence ID" value="NDV37631.1"/>
    <property type="molecule type" value="Transcribed_RNA"/>
</dbReference>
<dbReference type="SUPFAM" id="SSF100895">
    <property type="entry name" value="Kazal-type serine protease inhibitors"/>
    <property type="match status" value="2"/>
</dbReference>
<evidence type="ECO:0000256" key="1">
    <source>
        <dbReference type="SAM" id="SignalP"/>
    </source>
</evidence>